<evidence type="ECO:0000313" key="3">
    <source>
        <dbReference type="Proteomes" id="UP001497382"/>
    </source>
</evidence>
<protein>
    <submittedName>
        <fullName evidence="2">Uncharacterized protein</fullName>
    </submittedName>
</protein>
<name>A0AAV2C2K3_9ARAC</name>
<organism evidence="2 3">
    <name type="scientific">Larinioides sclopetarius</name>
    <dbReference type="NCBI Taxonomy" id="280406"/>
    <lineage>
        <taxon>Eukaryota</taxon>
        <taxon>Metazoa</taxon>
        <taxon>Ecdysozoa</taxon>
        <taxon>Arthropoda</taxon>
        <taxon>Chelicerata</taxon>
        <taxon>Arachnida</taxon>
        <taxon>Araneae</taxon>
        <taxon>Araneomorphae</taxon>
        <taxon>Entelegynae</taxon>
        <taxon>Araneoidea</taxon>
        <taxon>Araneidae</taxon>
        <taxon>Larinioides</taxon>
    </lineage>
</organism>
<proteinExistence type="predicted"/>
<evidence type="ECO:0000313" key="2">
    <source>
        <dbReference type="EMBL" id="CAL1302158.1"/>
    </source>
</evidence>
<sequence length="120" mass="13773">MTLPMFSSTYKPSTLLTATMKLTNNRHDFTNVFFNLQTIDIADDYDETFKISRIADGYDETFKISRMTLPMFSSTYKPSTLLTTTTKLSRFHALQTSAAKLSRFHAFLTATTKLTNHRHC</sequence>
<dbReference type="EMBL" id="CAXIEN010001504">
    <property type="protein sequence ID" value="CAL1302158.1"/>
    <property type="molecule type" value="Genomic_DNA"/>
</dbReference>
<comment type="caution">
    <text evidence="2">The sequence shown here is derived from an EMBL/GenBank/DDBJ whole genome shotgun (WGS) entry which is preliminary data.</text>
</comment>
<evidence type="ECO:0000313" key="1">
    <source>
        <dbReference type="EMBL" id="CAL1302156.1"/>
    </source>
</evidence>
<dbReference type="Proteomes" id="UP001497382">
    <property type="component" value="Unassembled WGS sequence"/>
</dbReference>
<reference evidence="2 3" key="1">
    <citation type="submission" date="2024-04" db="EMBL/GenBank/DDBJ databases">
        <authorList>
            <person name="Rising A."/>
            <person name="Reimegard J."/>
            <person name="Sonavane S."/>
            <person name="Akerstrom W."/>
            <person name="Nylinder S."/>
            <person name="Hedman E."/>
            <person name="Kallberg Y."/>
        </authorList>
    </citation>
    <scope>NUCLEOTIDE SEQUENCE [LARGE SCALE GENOMIC DNA]</scope>
</reference>
<keyword evidence="3" id="KW-1185">Reference proteome</keyword>
<accession>A0AAV2C2K3</accession>
<dbReference type="AlphaFoldDB" id="A0AAV2C2K3"/>
<dbReference type="EMBL" id="CAXIEN010001504">
    <property type="protein sequence ID" value="CAL1302156.1"/>
    <property type="molecule type" value="Genomic_DNA"/>
</dbReference>
<gene>
    <name evidence="1" type="ORF">LARSCL_LOCUS22938</name>
    <name evidence="2" type="ORF">LARSCL_LOCUS22940</name>
</gene>